<dbReference type="RefSeq" id="WP_135282519.1">
    <property type="nucleotide sequence ID" value="NZ_SRIO01000016.1"/>
</dbReference>
<keyword evidence="14" id="KW-0961">Cell wall biogenesis/degradation</keyword>
<comment type="subcellular location">
    <subcellularLocation>
        <location evidence="1 14">Cell membrane</location>
        <topology evidence="1 14">Multi-pass membrane protein</topology>
    </subcellularLocation>
</comment>
<dbReference type="GO" id="GO:0008360">
    <property type="term" value="P:regulation of cell shape"/>
    <property type="evidence" value="ECO:0007669"/>
    <property type="project" value="UniProtKB-KW"/>
</dbReference>
<evidence type="ECO:0000313" key="16">
    <source>
        <dbReference type="Proteomes" id="UP000297890"/>
    </source>
</evidence>
<comment type="catalytic activity">
    <reaction evidence="13 14">
        <text>di-trans,octa-cis-undecaprenyl diphosphate + H2O = di-trans,octa-cis-undecaprenyl phosphate + phosphate + H(+)</text>
        <dbReference type="Rhea" id="RHEA:28094"/>
        <dbReference type="ChEBI" id="CHEBI:15377"/>
        <dbReference type="ChEBI" id="CHEBI:15378"/>
        <dbReference type="ChEBI" id="CHEBI:43474"/>
        <dbReference type="ChEBI" id="CHEBI:58405"/>
        <dbReference type="ChEBI" id="CHEBI:60392"/>
        <dbReference type="EC" id="3.6.1.27"/>
    </reaction>
</comment>
<feature type="transmembrane region" description="Helical" evidence="14">
    <location>
        <begin position="81"/>
        <end position="100"/>
    </location>
</feature>
<dbReference type="InterPro" id="IPR003824">
    <property type="entry name" value="UppP"/>
</dbReference>
<feature type="transmembrane region" description="Helical" evidence="14">
    <location>
        <begin position="106"/>
        <end position="126"/>
    </location>
</feature>
<feature type="transmembrane region" description="Helical" evidence="14">
    <location>
        <begin position="214"/>
        <end position="232"/>
    </location>
</feature>
<feature type="transmembrane region" description="Helical" evidence="14">
    <location>
        <begin position="244"/>
        <end position="261"/>
    </location>
</feature>
<dbReference type="PANTHER" id="PTHR30622:SF3">
    <property type="entry name" value="UNDECAPRENYL-DIPHOSPHATASE"/>
    <property type="match status" value="1"/>
</dbReference>
<keyword evidence="14" id="KW-0573">Peptidoglycan synthesis</keyword>
<dbReference type="Proteomes" id="UP000297890">
    <property type="component" value="Unassembled WGS sequence"/>
</dbReference>
<name>A0A4Z0F865_9GAMM</name>
<keyword evidence="6 14" id="KW-0812">Transmembrane</keyword>
<evidence type="ECO:0000256" key="6">
    <source>
        <dbReference type="ARBA" id="ARBA00022692"/>
    </source>
</evidence>
<dbReference type="NCBIfam" id="TIGR00753">
    <property type="entry name" value="undec_PP_bacA"/>
    <property type="match status" value="1"/>
</dbReference>
<dbReference type="PANTHER" id="PTHR30622">
    <property type="entry name" value="UNDECAPRENYL-DIPHOSPHATASE"/>
    <property type="match status" value="1"/>
</dbReference>
<sequence>MSAYLAALVLGIIEGLTEFLPVSSTGHLILAAEWMGVHDEKGKLFEVVIQLGAILAICWEYRARLGGVVGGLSSDAQARRFATNVMIAFLPAAVLGALFIGPIKSVLFQTPIVASAWILGGIFILWTERRMHEVHVHEVEDLRPVDALKVGLAQTLALIPGVSRSGATIIGGLWFGLSRRAATEFSFFLAIPTMFAAASYDLYKHGALLTVEDIGPFAVGFAAAFASAFIAVRALLRYIQRHDFSVFAWYRIVFGILILAVG</sequence>
<keyword evidence="9 14" id="KW-0472">Membrane</keyword>
<evidence type="ECO:0000256" key="10">
    <source>
        <dbReference type="ARBA" id="ARBA00023251"/>
    </source>
</evidence>
<dbReference type="Pfam" id="PF02673">
    <property type="entry name" value="BacA"/>
    <property type="match status" value="1"/>
</dbReference>
<organism evidence="15 16">
    <name type="scientific">Candidatus Macondimonas diazotrophica</name>
    <dbReference type="NCBI Taxonomy" id="2305248"/>
    <lineage>
        <taxon>Bacteria</taxon>
        <taxon>Pseudomonadati</taxon>
        <taxon>Pseudomonadota</taxon>
        <taxon>Gammaproteobacteria</taxon>
        <taxon>Chromatiales</taxon>
        <taxon>Ectothiorhodospiraceae</taxon>
        <taxon>Candidatus Macondimonas</taxon>
    </lineage>
</organism>
<keyword evidence="8 14" id="KW-1133">Transmembrane helix</keyword>
<evidence type="ECO:0000313" key="15">
    <source>
        <dbReference type="EMBL" id="TFZ81750.1"/>
    </source>
</evidence>
<evidence type="ECO:0000256" key="3">
    <source>
        <dbReference type="ARBA" id="ARBA00012374"/>
    </source>
</evidence>
<keyword evidence="5 14" id="KW-1003">Cell membrane</keyword>
<dbReference type="GO" id="GO:0050380">
    <property type="term" value="F:undecaprenyl-diphosphatase activity"/>
    <property type="evidence" value="ECO:0007669"/>
    <property type="project" value="UniProtKB-UniRule"/>
</dbReference>
<evidence type="ECO:0000256" key="2">
    <source>
        <dbReference type="ARBA" id="ARBA00010621"/>
    </source>
</evidence>
<evidence type="ECO:0000256" key="5">
    <source>
        <dbReference type="ARBA" id="ARBA00022475"/>
    </source>
</evidence>
<proteinExistence type="inferred from homology"/>
<dbReference type="EC" id="3.6.1.27" evidence="3 14"/>
<gene>
    <name evidence="14" type="primary">uppP</name>
    <name evidence="15" type="ORF">E4680_11290</name>
</gene>
<evidence type="ECO:0000256" key="11">
    <source>
        <dbReference type="ARBA" id="ARBA00032707"/>
    </source>
</evidence>
<comment type="caution">
    <text evidence="15">The sequence shown here is derived from an EMBL/GenBank/DDBJ whole genome shotgun (WGS) entry which is preliminary data.</text>
</comment>
<accession>A0A4Z0F865</accession>
<dbReference type="GO" id="GO:0046677">
    <property type="term" value="P:response to antibiotic"/>
    <property type="evidence" value="ECO:0007669"/>
    <property type="project" value="UniProtKB-UniRule"/>
</dbReference>
<comment type="function">
    <text evidence="14">Catalyzes the dephosphorylation of undecaprenyl diphosphate (UPP). Confers resistance to bacitracin.</text>
</comment>
<keyword evidence="10 14" id="KW-0046">Antibiotic resistance</keyword>
<dbReference type="OrthoDB" id="9808289at2"/>
<dbReference type="HAMAP" id="MF_01006">
    <property type="entry name" value="Undec_diphosphatase"/>
    <property type="match status" value="1"/>
</dbReference>
<keyword evidence="16" id="KW-1185">Reference proteome</keyword>
<evidence type="ECO:0000256" key="4">
    <source>
        <dbReference type="ARBA" id="ARBA00021581"/>
    </source>
</evidence>
<protein>
    <recommendedName>
        <fullName evidence="4 14">Undecaprenyl-diphosphatase</fullName>
        <ecNumber evidence="3 14">3.6.1.27</ecNumber>
    </recommendedName>
    <alternativeName>
        <fullName evidence="12 14">Bacitracin resistance protein</fullName>
    </alternativeName>
    <alternativeName>
        <fullName evidence="11 14">Undecaprenyl pyrophosphate phosphatase</fullName>
    </alternativeName>
</protein>
<dbReference type="AlphaFoldDB" id="A0A4Z0F865"/>
<dbReference type="GO" id="GO:0071555">
    <property type="term" value="P:cell wall organization"/>
    <property type="evidence" value="ECO:0007669"/>
    <property type="project" value="UniProtKB-KW"/>
</dbReference>
<keyword evidence="14" id="KW-0133">Cell shape</keyword>
<keyword evidence="7 14" id="KW-0378">Hydrolase</keyword>
<feature type="transmembrane region" description="Helical" evidence="14">
    <location>
        <begin position="41"/>
        <end position="61"/>
    </location>
</feature>
<evidence type="ECO:0000256" key="8">
    <source>
        <dbReference type="ARBA" id="ARBA00022989"/>
    </source>
</evidence>
<evidence type="ECO:0000256" key="14">
    <source>
        <dbReference type="HAMAP-Rule" id="MF_01006"/>
    </source>
</evidence>
<evidence type="ECO:0000256" key="7">
    <source>
        <dbReference type="ARBA" id="ARBA00022801"/>
    </source>
</evidence>
<dbReference type="GO" id="GO:0009252">
    <property type="term" value="P:peptidoglycan biosynthetic process"/>
    <property type="evidence" value="ECO:0007669"/>
    <property type="project" value="UniProtKB-KW"/>
</dbReference>
<evidence type="ECO:0000256" key="9">
    <source>
        <dbReference type="ARBA" id="ARBA00023136"/>
    </source>
</evidence>
<evidence type="ECO:0000256" key="12">
    <source>
        <dbReference type="ARBA" id="ARBA00032932"/>
    </source>
</evidence>
<comment type="similarity">
    <text evidence="2 14">Belongs to the UppP family.</text>
</comment>
<evidence type="ECO:0000256" key="1">
    <source>
        <dbReference type="ARBA" id="ARBA00004651"/>
    </source>
</evidence>
<dbReference type="GO" id="GO:0005886">
    <property type="term" value="C:plasma membrane"/>
    <property type="evidence" value="ECO:0007669"/>
    <property type="project" value="UniProtKB-SubCell"/>
</dbReference>
<evidence type="ECO:0000256" key="13">
    <source>
        <dbReference type="ARBA" id="ARBA00047594"/>
    </source>
</evidence>
<dbReference type="EMBL" id="SRIO01000016">
    <property type="protein sequence ID" value="TFZ81750.1"/>
    <property type="molecule type" value="Genomic_DNA"/>
</dbReference>
<dbReference type="NCBIfam" id="NF001390">
    <property type="entry name" value="PRK00281.1-4"/>
    <property type="match status" value="1"/>
</dbReference>
<comment type="miscellaneous">
    <text evidence="14">Bacitracin is thought to be involved in the inhibition of peptidoglycan synthesis by sequestering undecaprenyl diphosphate, thereby reducing the pool of lipid carrier available.</text>
</comment>
<feature type="transmembrane region" description="Helical" evidence="14">
    <location>
        <begin position="185"/>
        <end position="202"/>
    </location>
</feature>
<reference evidence="15 16" key="1">
    <citation type="journal article" date="2019" name="ISME J.">
        <title>Candidatus Macondimonas diazotrophica, a novel gammaproteobacterial genus dominating crude-oil-contaminated coastal sediments.</title>
        <authorList>
            <person name="Karthikeyan S."/>
            <person name="Konstantinidis K."/>
        </authorList>
    </citation>
    <scope>NUCLEOTIDE SEQUENCE [LARGE SCALE GENOMIC DNA]</scope>
    <source>
        <strain evidence="15 16">KTK01</strain>
    </source>
</reference>
<dbReference type="NCBIfam" id="NF001389">
    <property type="entry name" value="PRK00281.1-2"/>
    <property type="match status" value="1"/>
</dbReference>